<feature type="region of interest" description="Disordered" evidence="1">
    <location>
        <begin position="33"/>
        <end position="58"/>
    </location>
</feature>
<dbReference type="Proteomes" id="UP001500902">
    <property type="component" value="Unassembled WGS sequence"/>
</dbReference>
<keyword evidence="2" id="KW-0732">Signal</keyword>
<sequence length="117" mass="11984">MTALTRLRGFGLFALLTVGAALVSALVSGPAVAATPTPVPTPTPSSTPSPVPSPSAVAPPAPDCGFIDVACEARQAIDEWFTHLVESATKPVFEMLGSTVLATPELDSPEMARAKQL</sequence>
<protein>
    <submittedName>
        <fullName evidence="3">Uncharacterized protein</fullName>
    </submittedName>
</protein>
<name>A0ABP7E790_9ACTN</name>
<organism evidence="3 4">
    <name type="scientific">Nonomuraea antimicrobica</name>
    <dbReference type="NCBI Taxonomy" id="561173"/>
    <lineage>
        <taxon>Bacteria</taxon>
        <taxon>Bacillati</taxon>
        <taxon>Actinomycetota</taxon>
        <taxon>Actinomycetes</taxon>
        <taxon>Streptosporangiales</taxon>
        <taxon>Streptosporangiaceae</taxon>
        <taxon>Nonomuraea</taxon>
    </lineage>
</organism>
<evidence type="ECO:0000313" key="4">
    <source>
        <dbReference type="Proteomes" id="UP001500902"/>
    </source>
</evidence>
<comment type="caution">
    <text evidence="3">The sequence shown here is derived from an EMBL/GenBank/DDBJ whole genome shotgun (WGS) entry which is preliminary data.</text>
</comment>
<evidence type="ECO:0000313" key="3">
    <source>
        <dbReference type="EMBL" id="GAA3714407.1"/>
    </source>
</evidence>
<feature type="compositionally biased region" description="Pro residues" evidence="1">
    <location>
        <begin position="37"/>
        <end position="58"/>
    </location>
</feature>
<accession>A0ABP7E790</accession>
<feature type="chain" id="PRO_5046492849" evidence="2">
    <location>
        <begin position="34"/>
        <end position="117"/>
    </location>
</feature>
<evidence type="ECO:0000256" key="2">
    <source>
        <dbReference type="SAM" id="SignalP"/>
    </source>
</evidence>
<reference evidence="4" key="1">
    <citation type="journal article" date="2019" name="Int. J. Syst. Evol. Microbiol.">
        <title>The Global Catalogue of Microorganisms (GCM) 10K type strain sequencing project: providing services to taxonomists for standard genome sequencing and annotation.</title>
        <authorList>
            <consortium name="The Broad Institute Genomics Platform"/>
            <consortium name="The Broad Institute Genome Sequencing Center for Infectious Disease"/>
            <person name="Wu L."/>
            <person name="Ma J."/>
        </authorList>
    </citation>
    <scope>NUCLEOTIDE SEQUENCE [LARGE SCALE GENOMIC DNA]</scope>
    <source>
        <strain evidence="4">JCM 16904</strain>
    </source>
</reference>
<keyword evidence="4" id="KW-1185">Reference proteome</keyword>
<evidence type="ECO:0000256" key="1">
    <source>
        <dbReference type="SAM" id="MobiDB-lite"/>
    </source>
</evidence>
<gene>
    <name evidence="3" type="ORF">GCM10022224_095090</name>
</gene>
<proteinExistence type="predicted"/>
<feature type="signal peptide" evidence="2">
    <location>
        <begin position="1"/>
        <end position="33"/>
    </location>
</feature>
<dbReference type="EMBL" id="BAAAZP010000224">
    <property type="protein sequence ID" value="GAA3714407.1"/>
    <property type="molecule type" value="Genomic_DNA"/>
</dbReference>